<dbReference type="AlphaFoldDB" id="Q1YWU2"/>
<accession>Q1YWU2</accession>
<reference evidence="2 3" key="1">
    <citation type="submission" date="2006-03" db="EMBL/GenBank/DDBJ databases">
        <authorList>
            <person name="Bartlett D.H."/>
            <person name="Valle G."/>
            <person name="Lauro F.M."/>
            <person name="Vezzi A."/>
            <person name="Simonato F."/>
            <person name="Eloe E."/>
            <person name="Vitulo N."/>
            <person name="Stratton T.K."/>
            <person name="D'angelo M."/>
            <person name="Ferriera S."/>
            <person name="Johnson J."/>
            <person name="Kravitz S."/>
            <person name="Beeson K."/>
            <person name="Sutton G."/>
            <person name="Rogers Y."/>
            <person name="Friedman R."/>
            <person name="Frazier M."/>
            <person name="Venter J.C."/>
        </authorList>
    </citation>
    <scope>NUCLEOTIDE SEQUENCE [LARGE SCALE GENOMIC DNA]</scope>
    <source>
        <strain evidence="2 3">3TCK</strain>
    </source>
</reference>
<keyword evidence="1" id="KW-0472">Membrane</keyword>
<dbReference type="HOGENOM" id="CLU_1026191_0_0_6"/>
<dbReference type="EMBL" id="AAPH01000048">
    <property type="protein sequence ID" value="EAS40760.1"/>
    <property type="molecule type" value="Genomic_DNA"/>
</dbReference>
<evidence type="ECO:0000313" key="3">
    <source>
        <dbReference type="Proteomes" id="UP000003789"/>
    </source>
</evidence>
<dbReference type="Proteomes" id="UP000003789">
    <property type="component" value="Unassembled WGS sequence"/>
</dbReference>
<organism evidence="2 3">
    <name type="scientific">Photobacterium profundum 3TCK</name>
    <dbReference type="NCBI Taxonomy" id="314280"/>
    <lineage>
        <taxon>Bacteria</taxon>
        <taxon>Pseudomonadati</taxon>
        <taxon>Pseudomonadota</taxon>
        <taxon>Gammaproteobacteria</taxon>
        <taxon>Vibrionales</taxon>
        <taxon>Vibrionaceae</taxon>
        <taxon>Photobacterium</taxon>
    </lineage>
</organism>
<keyword evidence="1" id="KW-1133">Transmembrane helix</keyword>
<evidence type="ECO:0000313" key="2">
    <source>
        <dbReference type="EMBL" id="EAS40760.1"/>
    </source>
</evidence>
<comment type="caution">
    <text evidence="2">The sequence shown here is derived from an EMBL/GenBank/DDBJ whole genome shotgun (WGS) entry which is preliminary data.</text>
</comment>
<evidence type="ECO:0000256" key="1">
    <source>
        <dbReference type="SAM" id="Phobius"/>
    </source>
</evidence>
<gene>
    <name evidence="2" type="ORF">P3TCK_08738</name>
</gene>
<protein>
    <submittedName>
        <fullName evidence="2">Uncharacterized protein</fullName>
    </submittedName>
</protein>
<feature type="transmembrane region" description="Helical" evidence="1">
    <location>
        <begin position="33"/>
        <end position="52"/>
    </location>
</feature>
<keyword evidence="1" id="KW-0812">Transmembrane</keyword>
<sequence length="271" mass="31048">MRCGVLWQALGIYTLVGGIVPNPEVSFFTDPKVWSVVIAALAVVLSQFPPIYQLIRRGKLELDVYEKAHITHSLGNPNLQFHLILNNVGGRAVTVKSIEAEVKLESEPTNIIKAQNFIKSNESNGQVLLTKFKLKSGEEWAHLTNFFNDFAKSEEKKSKLFSKRARDELTEKFKVKNSTQEMVELEEDLVNEIQSFFDDKFIWQHGEYIINIVVKCTDEKQNISKKFRFTLFESDSDELREYSQKYKYGEGIIFPSKTDVGVVTKLNEINA</sequence>
<proteinExistence type="predicted"/>
<name>Q1YWU2_9GAMM</name>